<dbReference type="AlphaFoldDB" id="A0A1B0CAF7"/>
<dbReference type="ESTHER" id="lutlo-a0a1b0caf7">
    <property type="family name" value="SERHL"/>
</dbReference>
<dbReference type="InterPro" id="IPR029058">
    <property type="entry name" value="AB_hydrolase_fold"/>
</dbReference>
<organism evidence="6 7">
    <name type="scientific">Lutzomyia longipalpis</name>
    <name type="common">Sand fly</name>
    <dbReference type="NCBI Taxonomy" id="7200"/>
    <lineage>
        <taxon>Eukaryota</taxon>
        <taxon>Metazoa</taxon>
        <taxon>Ecdysozoa</taxon>
        <taxon>Arthropoda</taxon>
        <taxon>Hexapoda</taxon>
        <taxon>Insecta</taxon>
        <taxon>Pterygota</taxon>
        <taxon>Neoptera</taxon>
        <taxon>Endopterygota</taxon>
        <taxon>Diptera</taxon>
        <taxon>Nematocera</taxon>
        <taxon>Psychodoidea</taxon>
        <taxon>Psychodidae</taxon>
        <taxon>Lutzomyia</taxon>
        <taxon>Lutzomyia</taxon>
    </lineage>
</organism>
<dbReference type="EMBL" id="AJWK01003746">
    <property type="status" value="NOT_ANNOTATED_CDS"/>
    <property type="molecule type" value="Genomic_DNA"/>
</dbReference>
<dbReference type="Proteomes" id="UP000092461">
    <property type="component" value="Unassembled WGS sequence"/>
</dbReference>
<dbReference type="VEuPathDB" id="VectorBase:LLOJ000930"/>
<protein>
    <submittedName>
        <fullName evidence="5">Putative conserved plasma membrane protein</fullName>
    </submittedName>
</protein>
<name>A0A1B0CAF7_LUTLO</name>
<dbReference type="PRINTS" id="PR00412">
    <property type="entry name" value="EPOXHYDRLASE"/>
</dbReference>
<evidence type="ECO:0000256" key="3">
    <source>
        <dbReference type="SAM" id="Phobius"/>
    </source>
</evidence>
<comment type="similarity">
    <text evidence="1">Belongs to the AB hydrolase superfamily.</text>
</comment>
<evidence type="ECO:0000313" key="7">
    <source>
        <dbReference type="Proteomes" id="UP000092461"/>
    </source>
</evidence>
<dbReference type="EMBL" id="GITU01001775">
    <property type="protein sequence ID" value="MBC1170478.1"/>
    <property type="molecule type" value="Transcribed_RNA"/>
</dbReference>
<evidence type="ECO:0000256" key="2">
    <source>
        <dbReference type="ARBA" id="ARBA00022801"/>
    </source>
</evidence>
<reference evidence="7" key="1">
    <citation type="submission" date="2012-05" db="EMBL/GenBank/DDBJ databases">
        <title>Whole Genome Assembly of Lutzomyia longipalpis.</title>
        <authorList>
            <person name="Richards S."/>
            <person name="Qu C."/>
            <person name="Dillon R."/>
            <person name="Worley K."/>
            <person name="Scherer S."/>
            <person name="Batterton M."/>
            <person name="Taylor A."/>
            <person name="Hawes A."/>
            <person name="Hernandez B."/>
            <person name="Kovar C."/>
            <person name="Mandapat C."/>
            <person name="Pham C."/>
            <person name="Qu C."/>
            <person name="Jing C."/>
            <person name="Bess C."/>
            <person name="Bandaranaike D."/>
            <person name="Ngo D."/>
            <person name="Ongeri F."/>
            <person name="Arias F."/>
            <person name="Lara F."/>
            <person name="Weissenberger G."/>
            <person name="Kamau G."/>
            <person name="Han H."/>
            <person name="Shen H."/>
            <person name="Dinh H."/>
            <person name="Khalil I."/>
            <person name="Jones J."/>
            <person name="Shafer J."/>
            <person name="Jayaseelan J."/>
            <person name="Quiroz J."/>
            <person name="Blankenburg K."/>
            <person name="Nguyen L."/>
            <person name="Jackson L."/>
            <person name="Francisco L."/>
            <person name="Tang L.-Y."/>
            <person name="Pu L.-L."/>
            <person name="Perales L."/>
            <person name="Lorensuhewa L."/>
            <person name="Munidasa M."/>
            <person name="Coyle M."/>
            <person name="Taylor M."/>
            <person name="Puazo M."/>
            <person name="Firestine M."/>
            <person name="Scheel M."/>
            <person name="Javaid M."/>
            <person name="Wang M."/>
            <person name="Li M."/>
            <person name="Tabassum N."/>
            <person name="Saada N."/>
            <person name="Osuji N."/>
            <person name="Aqrawi P."/>
            <person name="Fu Q."/>
            <person name="Thornton R."/>
            <person name="Raj R."/>
            <person name="Goodspeed R."/>
            <person name="Mata R."/>
            <person name="Najjar R."/>
            <person name="Gubbala S."/>
            <person name="Lee S."/>
            <person name="Denson S."/>
            <person name="Patil S."/>
            <person name="Macmil S."/>
            <person name="Qi S."/>
            <person name="Matskevitch T."/>
            <person name="Palculict T."/>
            <person name="Mathew T."/>
            <person name="Vee V."/>
            <person name="Velamala V."/>
            <person name="Korchina V."/>
            <person name="Cai W."/>
            <person name="Liu W."/>
            <person name="Dai W."/>
            <person name="Zou X."/>
            <person name="Zhu Y."/>
            <person name="Zhang Y."/>
            <person name="Wu Y.-Q."/>
            <person name="Xin Y."/>
            <person name="Nazarath L."/>
            <person name="Kovar C."/>
            <person name="Han Y."/>
            <person name="Muzny D."/>
            <person name="Gibbs R."/>
        </authorList>
    </citation>
    <scope>NUCLEOTIDE SEQUENCE [LARGE SCALE GENOMIC DNA]</scope>
    <source>
        <strain evidence="7">Jacobina</strain>
    </source>
</reference>
<keyword evidence="7" id="KW-1185">Reference proteome</keyword>
<keyword evidence="3" id="KW-1133">Transmembrane helix</keyword>
<proteinExistence type="inferred from homology"/>
<dbReference type="PANTHER" id="PTHR43798">
    <property type="entry name" value="MONOACYLGLYCEROL LIPASE"/>
    <property type="match status" value="1"/>
</dbReference>
<keyword evidence="3" id="KW-0812">Transmembrane</keyword>
<dbReference type="InterPro" id="IPR000639">
    <property type="entry name" value="Epox_hydrolase-like"/>
</dbReference>
<evidence type="ECO:0000259" key="4">
    <source>
        <dbReference type="Pfam" id="PF00561"/>
    </source>
</evidence>
<keyword evidence="3" id="KW-0472">Membrane</keyword>
<feature type="domain" description="AB hydrolase-1" evidence="4">
    <location>
        <begin position="33"/>
        <end position="152"/>
    </location>
</feature>
<evidence type="ECO:0000313" key="5">
    <source>
        <dbReference type="EMBL" id="MBC1170478.1"/>
    </source>
</evidence>
<accession>A0A1B0CAF7</accession>
<keyword evidence="2" id="KW-0378">Hydrolase</keyword>
<dbReference type="SUPFAM" id="SSF53474">
    <property type="entry name" value="alpha/beta-Hydrolases"/>
    <property type="match status" value="1"/>
</dbReference>
<dbReference type="VEuPathDB" id="VectorBase:LLONM1_010793"/>
<dbReference type="Gene3D" id="3.40.50.1820">
    <property type="entry name" value="alpha/beta hydrolase"/>
    <property type="match status" value="1"/>
</dbReference>
<reference evidence="5" key="2">
    <citation type="journal article" date="2020" name="BMC">
        <title>Leishmania infection induces a limited differential gene expression in the sand fly midgut.</title>
        <authorList>
            <person name="Coutinho-Abreu I.V."/>
            <person name="Serafim T.D."/>
            <person name="Meneses C."/>
            <person name="Kamhawi S."/>
            <person name="Oliveira F."/>
            <person name="Valenzuela J.G."/>
        </authorList>
    </citation>
    <scope>NUCLEOTIDE SEQUENCE</scope>
    <source>
        <strain evidence="5">Jacobina</strain>
        <tissue evidence="5">Midgut</tissue>
    </source>
</reference>
<evidence type="ECO:0000256" key="1">
    <source>
        <dbReference type="ARBA" id="ARBA00008645"/>
    </source>
</evidence>
<dbReference type="PANTHER" id="PTHR43798:SF14">
    <property type="entry name" value="SERINE HYDROLASE-LIKE PROTEIN DDB_G0286239"/>
    <property type="match status" value="1"/>
</dbReference>
<dbReference type="Pfam" id="PF00561">
    <property type="entry name" value="Abhydrolase_1"/>
    <property type="match status" value="1"/>
</dbReference>
<evidence type="ECO:0000313" key="6">
    <source>
        <dbReference type="EnsemblMetazoa" id="LLOJ000930-PA"/>
    </source>
</evidence>
<sequence>MSQRRKSEFTEVTIPVPWGKIAGKWWGPSDIRPILLIHGWLDNAGTFDTLIPLLPKDHFSYLAIDLPGHGLSSHIPEGMTYTHYDYVWTIYRIQNTYGWSKMSIIGHSLGGILAFLYAGLFPDRVDMIVTLDSLKPITDSEFLIDMLRGQIARLTTEITNHRSIKTQPAYTKQELVERMRASTYDSVSPEDCEYLFRRGIKESSTQPNKFALRSDARVKVIHLMSFSLDSCIDLVKQIKCPFLYIRADRQAKEAPEDSDREVRREEFMDKFRKTNKHFHYVVVDGKHHVHLSQPERVAGIVSDFILEYCGPSSKI</sequence>
<dbReference type="GO" id="GO:0016020">
    <property type="term" value="C:membrane"/>
    <property type="evidence" value="ECO:0007669"/>
    <property type="project" value="TreeGrafter"/>
</dbReference>
<dbReference type="InterPro" id="IPR000073">
    <property type="entry name" value="AB_hydrolase_1"/>
</dbReference>
<dbReference type="EnsemblMetazoa" id="LLOJ000930-RA">
    <property type="protein sequence ID" value="LLOJ000930-PA"/>
    <property type="gene ID" value="LLOJ000930"/>
</dbReference>
<reference evidence="6" key="3">
    <citation type="submission" date="2020-05" db="UniProtKB">
        <authorList>
            <consortium name="EnsemblMetazoa"/>
        </authorList>
    </citation>
    <scope>IDENTIFICATION</scope>
    <source>
        <strain evidence="6">Jacobina</strain>
    </source>
</reference>
<dbReference type="GO" id="GO:0016787">
    <property type="term" value="F:hydrolase activity"/>
    <property type="evidence" value="ECO:0007669"/>
    <property type="project" value="UniProtKB-KW"/>
</dbReference>
<feature type="transmembrane region" description="Helical" evidence="3">
    <location>
        <begin position="102"/>
        <end position="121"/>
    </location>
</feature>
<dbReference type="InterPro" id="IPR050266">
    <property type="entry name" value="AB_hydrolase_sf"/>
</dbReference>
<dbReference type="PRINTS" id="PR00111">
    <property type="entry name" value="ABHYDROLASE"/>
</dbReference>